<dbReference type="EMBL" id="BMAW01106496">
    <property type="protein sequence ID" value="GFT24618.1"/>
    <property type="molecule type" value="Genomic_DNA"/>
</dbReference>
<accession>A0A8X6TJK1</accession>
<proteinExistence type="predicted"/>
<name>A0A8X6TJK1_NEPPI</name>
<sequence>MADLLVTERSVLSSTASNEHFTFEIFSFHRAKANSTWRVPSAHDWYNGNRTESSTTLKSSLFFGCYVPGIEISEILLVKRRETNKVLNYIEIIRCLCRIFHLLDLVQLQSILKYSKIAYIVNFI</sequence>
<dbReference type="AlphaFoldDB" id="A0A8X6TJK1"/>
<dbReference type="Proteomes" id="UP000887013">
    <property type="component" value="Unassembled WGS sequence"/>
</dbReference>
<gene>
    <name evidence="1" type="ORF">NPIL_285551</name>
</gene>
<reference evidence="1" key="1">
    <citation type="submission" date="2020-08" db="EMBL/GenBank/DDBJ databases">
        <title>Multicomponent nature underlies the extraordinary mechanical properties of spider dragline silk.</title>
        <authorList>
            <person name="Kono N."/>
            <person name="Nakamura H."/>
            <person name="Mori M."/>
            <person name="Yoshida Y."/>
            <person name="Ohtoshi R."/>
            <person name="Malay A.D."/>
            <person name="Moran D.A.P."/>
            <person name="Tomita M."/>
            <person name="Numata K."/>
            <person name="Arakawa K."/>
        </authorList>
    </citation>
    <scope>NUCLEOTIDE SEQUENCE</scope>
</reference>
<organism evidence="1 2">
    <name type="scientific">Nephila pilipes</name>
    <name type="common">Giant wood spider</name>
    <name type="synonym">Nephila maculata</name>
    <dbReference type="NCBI Taxonomy" id="299642"/>
    <lineage>
        <taxon>Eukaryota</taxon>
        <taxon>Metazoa</taxon>
        <taxon>Ecdysozoa</taxon>
        <taxon>Arthropoda</taxon>
        <taxon>Chelicerata</taxon>
        <taxon>Arachnida</taxon>
        <taxon>Araneae</taxon>
        <taxon>Araneomorphae</taxon>
        <taxon>Entelegynae</taxon>
        <taxon>Araneoidea</taxon>
        <taxon>Nephilidae</taxon>
        <taxon>Nephila</taxon>
    </lineage>
</organism>
<protein>
    <submittedName>
        <fullName evidence="1">Uncharacterized protein</fullName>
    </submittedName>
</protein>
<keyword evidence="2" id="KW-1185">Reference proteome</keyword>
<evidence type="ECO:0000313" key="1">
    <source>
        <dbReference type="EMBL" id="GFT24618.1"/>
    </source>
</evidence>
<comment type="caution">
    <text evidence="1">The sequence shown here is derived from an EMBL/GenBank/DDBJ whole genome shotgun (WGS) entry which is preliminary data.</text>
</comment>
<evidence type="ECO:0000313" key="2">
    <source>
        <dbReference type="Proteomes" id="UP000887013"/>
    </source>
</evidence>